<dbReference type="InterPro" id="IPR032675">
    <property type="entry name" value="LRR_dom_sf"/>
</dbReference>
<organism evidence="1 2">
    <name type="scientific">Gloeophyllum trabeum (strain ATCC 11539 / FP-39264 / Madison 617)</name>
    <name type="common">Brown rot fungus</name>
    <dbReference type="NCBI Taxonomy" id="670483"/>
    <lineage>
        <taxon>Eukaryota</taxon>
        <taxon>Fungi</taxon>
        <taxon>Dikarya</taxon>
        <taxon>Basidiomycota</taxon>
        <taxon>Agaricomycotina</taxon>
        <taxon>Agaricomycetes</taxon>
        <taxon>Gloeophyllales</taxon>
        <taxon>Gloeophyllaceae</taxon>
        <taxon>Gloeophyllum</taxon>
    </lineage>
</organism>
<dbReference type="AlphaFoldDB" id="S7RL70"/>
<dbReference type="Gene3D" id="3.80.10.10">
    <property type="entry name" value="Ribonuclease Inhibitor"/>
    <property type="match status" value="1"/>
</dbReference>
<protein>
    <recommendedName>
        <fullName evidence="3">F-box domain-containing protein</fullName>
    </recommendedName>
</protein>
<dbReference type="HOGENOM" id="CLU_729681_0_0_1"/>
<evidence type="ECO:0000313" key="2">
    <source>
        <dbReference type="Proteomes" id="UP000030669"/>
    </source>
</evidence>
<reference evidence="1 2" key="1">
    <citation type="journal article" date="2012" name="Science">
        <title>The Paleozoic origin of enzymatic lignin decomposition reconstructed from 31 fungal genomes.</title>
        <authorList>
            <person name="Floudas D."/>
            <person name="Binder M."/>
            <person name="Riley R."/>
            <person name="Barry K."/>
            <person name="Blanchette R.A."/>
            <person name="Henrissat B."/>
            <person name="Martinez A.T."/>
            <person name="Otillar R."/>
            <person name="Spatafora J.W."/>
            <person name="Yadav J.S."/>
            <person name="Aerts A."/>
            <person name="Benoit I."/>
            <person name="Boyd A."/>
            <person name="Carlson A."/>
            <person name="Copeland A."/>
            <person name="Coutinho P.M."/>
            <person name="de Vries R.P."/>
            <person name="Ferreira P."/>
            <person name="Findley K."/>
            <person name="Foster B."/>
            <person name="Gaskell J."/>
            <person name="Glotzer D."/>
            <person name="Gorecki P."/>
            <person name="Heitman J."/>
            <person name="Hesse C."/>
            <person name="Hori C."/>
            <person name="Igarashi K."/>
            <person name="Jurgens J.A."/>
            <person name="Kallen N."/>
            <person name="Kersten P."/>
            <person name="Kohler A."/>
            <person name="Kuees U."/>
            <person name="Kumar T.K.A."/>
            <person name="Kuo A."/>
            <person name="LaButti K."/>
            <person name="Larrondo L.F."/>
            <person name="Lindquist E."/>
            <person name="Ling A."/>
            <person name="Lombard V."/>
            <person name="Lucas S."/>
            <person name="Lundell T."/>
            <person name="Martin R."/>
            <person name="McLaughlin D.J."/>
            <person name="Morgenstern I."/>
            <person name="Morin E."/>
            <person name="Murat C."/>
            <person name="Nagy L.G."/>
            <person name="Nolan M."/>
            <person name="Ohm R.A."/>
            <person name="Patyshakuliyeva A."/>
            <person name="Rokas A."/>
            <person name="Ruiz-Duenas F.J."/>
            <person name="Sabat G."/>
            <person name="Salamov A."/>
            <person name="Samejima M."/>
            <person name="Schmutz J."/>
            <person name="Slot J.C."/>
            <person name="St John F."/>
            <person name="Stenlid J."/>
            <person name="Sun H."/>
            <person name="Sun S."/>
            <person name="Syed K."/>
            <person name="Tsang A."/>
            <person name="Wiebenga A."/>
            <person name="Young D."/>
            <person name="Pisabarro A."/>
            <person name="Eastwood D.C."/>
            <person name="Martin F."/>
            <person name="Cullen D."/>
            <person name="Grigoriev I.V."/>
            <person name="Hibbett D.S."/>
        </authorList>
    </citation>
    <scope>NUCLEOTIDE SEQUENCE [LARGE SCALE GENOMIC DNA]</scope>
    <source>
        <strain evidence="1 2">ATCC 11539</strain>
    </source>
</reference>
<name>S7RL70_GLOTA</name>
<dbReference type="KEGG" id="gtr:GLOTRDRAFT_94677"/>
<sequence length="379" mass="42526">MAIIHHRRSSLNKTSEARVRQELESLSSLAELFLARSGTLPMNVSFDLDYKPFEGIQGCFQTWRSCIARCKSLRLHVVVPMLRLFFPVPVELPLLESLQYIPVFCSPVIPVSLANISAPRLASLSLDSIRETDSIDIGIPASQLTELRLETALNLSVIRLLEAQCQSLKTVRLHFDRSVVSRMRPMTFPNLEDADLKFPDDIFDVVLPNFVAPSLQALRIAASSSPLLEPFVMFLARMLAASGSQLRKLHIDCWEVFEDVEGLYRVLKAVPSLSFLSIFGSLSSGIRLDEILDPLIHRDPATNQFPVPHLAKLNISFNADDAEGCADDESLCEILDLRRSGEYAVAKLETVDIENYRPKPVWRIRPGVEGIIRDPDFTE</sequence>
<dbReference type="RefSeq" id="XP_007867761.1">
    <property type="nucleotide sequence ID" value="XM_007869570.1"/>
</dbReference>
<accession>S7RL70</accession>
<dbReference type="Proteomes" id="UP000030669">
    <property type="component" value="Unassembled WGS sequence"/>
</dbReference>
<gene>
    <name evidence="1" type="ORF">GLOTRDRAFT_94677</name>
</gene>
<dbReference type="EMBL" id="KB469305">
    <property type="protein sequence ID" value="EPQ53414.1"/>
    <property type="molecule type" value="Genomic_DNA"/>
</dbReference>
<dbReference type="GeneID" id="19309624"/>
<evidence type="ECO:0008006" key="3">
    <source>
        <dbReference type="Google" id="ProtNLM"/>
    </source>
</evidence>
<proteinExistence type="predicted"/>
<evidence type="ECO:0000313" key="1">
    <source>
        <dbReference type="EMBL" id="EPQ53414.1"/>
    </source>
</evidence>
<dbReference type="SUPFAM" id="SSF52047">
    <property type="entry name" value="RNI-like"/>
    <property type="match status" value="1"/>
</dbReference>
<keyword evidence="2" id="KW-1185">Reference proteome</keyword>